<evidence type="ECO:0000313" key="10">
    <source>
        <dbReference type="EMBL" id="MCP0887204.1"/>
    </source>
</evidence>
<evidence type="ECO:0000256" key="2">
    <source>
        <dbReference type="ARBA" id="ARBA00005170"/>
    </source>
</evidence>
<dbReference type="CDD" id="cd17299">
    <property type="entry name" value="acetolactate_decarboxylase"/>
    <property type="match status" value="1"/>
</dbReference>
<comment type="caution">
    <text evidence="10">The sequence shown here is derived from an EMBL/GenBank/DDBJ whole genome shotgun (WGS) entry which is preliminary data.</text>
</comment>
<evidence type="ECO:0000256" key="1">
    <source>
        <dbReference type="ARBA" id="ARBA00001784"/>
    </source>
</evidence>
<evidence type="ECO:0000256" key="8">
    <source>
        <dbReference type="ARBA" id="ARBA00023239"/>
    </source>
</evidence>
<dbReference type="RefSeq" id="WP_253360870.1">
    <property type="nucleotide sequence ID" value="NZ_JAIULA010000014.1"/>
</dbReference>
<dbReference type="PANTHER" id="PTHR35524">
    <property type="entry name" value="ALPHA-ACETOLACTATE DECARBOXYLASE"/>
    <property type="match status" value="1"/>
</dbReference>
<sequence length="240" mass="26578">MTKDTTRVFQHGTLATLVPGLLDGTIRLDELAKHGDAGIGTATGLDGEMIMLDGVAYLVRSTGEVKVLGPDTLIPFATVHFDDQNVEDGFEVHDLDMKQLSKHILANYPYHNIFFAVKIVGNFKYMQTRAVKGQKKPYPTLAEVASEQAIFYEEDSKGTVIGYFSPELFQGMAAAGYHLHYLDEAKTMGGHILSFGITDAKVFLQPFATIEQHLPLDNADFMHHKLDMDGLSEEIKKAEE</sequence>
<evidence type="ECO:0000313" key="11">
    <source>
        <dbReference type="Proteomes" id="UP001139006"/>
    </source>
</evidence>
<accession>A0A9X2JLS3</accession>
<dbReference type="Proteomes" id="UP001139006">
    <property type="component" value="Unassembled WGS sequence"/>
</dbReference>
<proteinExistence type="inferred from homology"/>
<keyword evidence="7 9" id="KW-0005">Acetoin biosynthesis</keyword>
<dbReference type="NCBIfam" id="TIGR01252">
    <property type="entry name" value="acetolac_decarb"/>
    <property type="match status" value="1"/>
</dbReference>
<dbReference type="GO" id="GO:0045151">
    <property type="term" value="P:acetoin biosynthetic process"/>
    <property type="evidence" value="ECO:0007669"/>
    <property type="project" value="UniProtKB-UniRule"/>
</dbReference>
<evidence type="ECO:0000256" key="9">
    <source>
        <dbReference type="PIRNR" id="PIRNR001332"/>
    </source>
</evidence>
<evidence type="ECO:0000256" key="7">
    <source>
        <dbReference type="ARBA" id="ARBA00023061"/>
    </source>
</evidence>
<dbReference type="Pfam" id="PF03306">
    <property type="entry name" value="AAL_decarboxy"/>
    <property type="match status" value="1"/>
</dbReference>
<keyword evidence="11" id="KW-1185">Reference proteome</keyword>
<reference evidence="10 11" key="1">
    <citation type="journal article" date="2023" name="Int. J. Syst. Evol. Microbiol.">
        <title>Ligilactobacillus ubinensis sp. nov., a novel species isolated from the wild ferment of a durian fruit (Durio zibethinus).</title>
        <authorList>
            <person name="Heng Y.C."/>
            <person name="Menon N."/>
            <person name="Chen B."/>
            <person name="Loo B.Z.L."/>
            <person name="Wong G.W.J."/>
            <person name="Lim A.C.H."/>
            <person name="Silvaraju S."/>
            <person name="Kittelmann S."/>
        </authorList>
    </citation>
    <scope>NUCLEOTIDE SEQUENCE [LARGE SCALE GENOMIC DNA]</scope>
    <source>
        <strain evidence="10 11">WILCCON 0076</strain>
    </source>
</reference>
<protein>
    <recommendedName>
        <fullName evidence="5 9">Alpha-acetolactate decarboxylase</fullName>
        <ecNumber evidence="4 9">4.1.1.5</ecNumber>
    </recommendedName>
</protein>
<keyword evidence="6 9" id="KW-0210">Decarboxylase</keyword>
<comment type="catalytic activity">
    <reaction evidence="1 9">
        <text>(2S)-2-acetolactate + H(+) = (R)-acetoin + CO2</text>
        <dbReference type="Rhea" id="RHEA:21580"/>
        <dbReference type="ChEBI" id="CHEBI:15378"/>
        <dbReference type="ChEBI" id="CHEBI:15686"/>
        <dbReference type="ChEBI" id="CHEBI:16526"/>
        <dbReference type="ChEBI" id="CHEBI:58476"/>
        <dbReference type="EC" id="4.1.1.5"/>
    </reaction>
</comment>
<dbReference type="AlphaFoldDB" id="A0A9X2JLS3"/>
<dbReference type="InterPro" id="IPR005128">
    <property type="entry name" value="Acetolactate_a_deCO2ase"/>
</dbReference>
<dbReference type="EC" id="4.1.1.5" evidence="4 9"/>
<evidence type="ECO:0000256" key="3">
    <source>
        <dbReference type="ARBA" id="ARBA00007106"/>
    </source>
</evidence>
<comment type="similarity">
    <text evidence="3 9">Belongs to the alpha-acetolactate decarboxylase family.</text>
</comment>
<dbReference type="GO" id="GO:0047605">
    <property type="term" value="F:acetolactate decarboxylase activity"/>
    <property type="evidence" value="ECO:0007669"/>
    <property type="project" value="UniProtKB-UniRule"/>
</dbReference>
<comment type="pathway">
    <text evidence="2 9">Polyol metabolism; (R,R)-butane-2,3-diol biosynthesis; (R,R)-butane-2,3-diol from pyruvate: step 2/3.</text>
</comment>
<organism evidence="10 11">
    <name type="scientific">Ligilactobacillus ubinensis</name>
    <dbReference type="NCBI Taxonomy" id="2876789"/>
    <lineage>
        <taxon>Bacteria</taxon>
        <taxon>Bacillati</taxon>
        <taxon>Bacillota</taxon>
        <taxon>Bacilli</taxon>
        <taxon>Lactobacillales</taxon>
        <taxon>Lactobacillaceae</taxon>
        <taxon>Ligilactobacillus</taxon>
    </lineage>
</organism>
<dbReference type="SUPFAM" id="SSF117856">
    <property type="entry name" value="AF0104/ALDC/Ptd012-like"/>
    <property type="match status" value="1"/>
</dbReference>
<gene>
    <name evidence="10" type="primary">budA</name>
    <name evidence="10" type="ORF">LB941_07635</name>
</gene>
<dbReference type="PANTHER" id="PTHR35524:SF1">
    <property type="entry name" value="ALPHA-ACETOLACTATE DECARBOXYLASE"/>
    <property type="match status" value="1"/>
</dbReference>
<evidence type="ECO:0000256" key="6">
    <source>
        <dbReference type="ARBA" id="ARBA00022793"/>
    </source>
</evidence>
<name>A0A9X2JLS3_9LACO</name>
<dbReference type="EMBL" id="JAIULA010000014">
    <property type="protein sequence ID" value="MCP0887204.1"/>
    <property type="molecule type" value="Genomic_DNA"/>
</dbReference>
<evidence type="ECO:0000256" key="5">
    <source>
        <dbReference type="ARBA" id="ARBA00020164"/>
    </source>
</evidence>
<dbReference type="Gene3D" id="3.30.1330.80">
    <property type="entry name" value="Hypothetical protein, similar to alpha- acetolactate decarboxylase, domain 2"/>
    <property type="match status" value="2"/>
</dbReference>
<evidence type="ECO:0000256" key="4">
    <source>
        <dbReference type="ARBA" id="ARBA00013204"/>
    </source>
</evidence>
<keyword evidence="8 9" id="KW-0456">Lyase</keyword>
<dbReference type="PIRSF" id="PIRSF001332">
    <property type="entry name" value="Acetolac_decarb"/>
    <property type="match status" value="1"/>
</dbReference>